<dbReference type="SUPFAM" id="SSF143517">
    <property type="entry name" value="TRCF domain-like"/>
    <property type="match status" value="1"/>
</dbReference>
<accession>A0A1Q2LJJ6</accession>
<dbReference type="GO" id="GO:0003684">
    <property type="term" value="F:damaged DNA binding"/>
    <property type="evidence" value="ECO:0007669"/>
    <property type="project" value="InterPro"/>
</dbReference>
<evidence type="ECO:0000313" key="15">
    <source>
        <dbReference type="Proteomes" id="UP000188298"/>
    </source>
</evidence>
<evidence type="ECO:0000256" key="5">
    <source>
        <dbReference type="ARBA" id="ARBA00022806"/>
    </source>
</evidence>
<organism evidence="14 15">
    <name type="scientific">Helicobacter bilis</name>
    <dbReference type="NCBI Taxonomy" id="37372"/>
    <lineage>
        <taxon>Bacteria</taxon>
        <taxon>Pseudomonadati</taxon>
        <taxon>Campylobacterota</taxon>
        <taxon>Epsilonproteobacteria</taxon>
        <taxon>Campylobacterales</taxon>
        <taxon>Helicobacteraceae</taxon>
        <taxon>Helicobacter</taxon>
    </lineage>
</organism>
<dbReference type="Gene3D" id="3.40.50.300">
    <property type="entry name" value="P-loop containing nucleotide triphosphate hydrolases"/>
    <property type="match status" value="2"/>
</dbReference>
<dbReference type="Gene3D" id="3.40.50.11180">
    <property type="match status" value="1"/>
</dbReference>
<comment type="similarity">
    <text evidence="9">In the C-terminal section; belongs to the helicase family. RecG subfamily.</text>
</comment>
<evidence type="ECO:0000256" key="1">
    <source>
        <dbReference type="ARBA" id="ARBA00022490"/>
    </source>
</evidence>
<dbReference type="GO" id="GO:0005524">
    <property type="term" value="F:ATP binding"/>
    <property type="evidence" value="ECO:0007669"/>
    <property type="project" value="UniProtKB-UniRule"/>
</dbReference>
<sequence>MFKIQSAIYETFIKEAPEYIQCSLQDLIACDILQTQIKSAISTNHTNQDNSYIQLLLNLSKDSNICHTESLGEVSKNLESTKDSKKDFSTLSQYGKILDSKITHPKPCTHPDLVENLESSKSPKHLTEILTHVKISSLNQTLTNHTKNKNTPQILICSSEEILLAKEALCATLNLTSMQKTKKEVKESTLPIVLPDIRLSPFDSTQSFYEEFHELFAKLALWYENDCKQILISPPHTLMAFMPSKELLHSFCVRKSENIVVKDFIAKLIHYGYEHVEIVEMQGEFSHRGDIIDIFIPSFEFPVRISLFDTEIEEINFFNHETQLSQNEMIENLKIYPAIFSLDESQHTLLESRIKELDNTLECSINSLGFWFLKDIGGLDFLKTYSHIFTPKALSEYLLNLEFVMPEVLPETNTEFYILQDSINFRDLEPLKLSQIHNTLKLNSNKDITIFSPTNAMLKSYNLESLSIKTKQIITPFYLNITSNEKLFLSLQKPQIVRKRKVKLELDALKVGAYVVHSEYGIGIFEAIKQVSIMGGLKDFISIIYANDDRLLLPVENLNMIEQYSAYDSVVRIDKLGKSSFLKLKDSIKEKLFAIANEIIRLQAQRTLAKGVKIELETPDQITAFNAFESSRGFTLTQDQTHAIQESLKDLKSGMIMDRLLNGDVGFGKTEVAMSLCFASALNDFNSIVLVPTTLLCNQHFESFKERLHNTKLPNGKILYIAKIDRFTTATQKRAIQENFKDNIQIIIGTHSLFNLEIENLGLMVIDEEHKFGVKQKELLKQKSLTTHILSMSATPIPRTLNMAYSKLKSISELKTPPFFKQESKTFVKVKQDSLIKEVILRELRRGGQIFYIFNNIAKITTIQSYLHDLLPQLRILILHSQINPKDTEKGMLAFLKKEYDLLLCTSIVESGIHLPNANTIIIDDAHNFGIADLHQLRGRVGRGKHVGFCYLLTSENITQDAAKRLLSLEKNSYLGSGAALAYHDLEIRGGGNLLGEAQSGHIKQVGFGMYVRMLEDTLQSLLQNEQQEQKVDIKLSVSAFLNESLVSSERMRLDLYRRLSQVKSEFEVREIEGEIEQRFGKLDIYSLQFLEIIIIKTLALQLGIKAISNAGYNISLIGHDDTRITLQSPTKDDDDILNTIKTKLKELLGMLKK</sequence>
<dbReference type="SMART" id="SM01058">
    <property type="entry name" value="CarD_TRCF"/>
    <property type="match status" value="1"/>
</dbReference>
<feature type="domain" description="Helicase ATP-binding" evidence="10">
    <location>
        <begin position="632"/>
        <end position="823"/>
    </location>
</feature>
<comment type="function">
    <text evidence="9">Couples transcription and DNA repair by recognizing RNA polymerase (RNAP) stalled at DNA lesions. Mediates ATP-dependent release of RNAP and its truncated transcript from the DNA, and recruitment of nucleotide excision repair machinery to the damaged site.</text>
</comment>
<dbReference type="GO" id="GO:0000716">
    <property type="term" value="P:transcription-coupled nucleotide-excision repair, DNA damage recognition"/>
    <property type="evidence" value="ECO:0007669"/>
    <property type="project" value="UniProtKB-UniRule"/>
</dbReference>
<evidence type="ECO:0000259" key="11">
    <source>
        <dbReference type="SMART" id="SM00490"/>
    </source>
</evidence>
<dbReference type="Gene3D" id="2.40.10.170">
    <property type="match status" value="1"/>
</dbReference>
<dbReference type="SUPFAM" id="SSF52540">
    <property type="entry name" value="P-loop containing nucleoside triphosphate hydrolases"/>
    <property type="match status" value="2"/>
</dbReference>
<dbReference type="GO" id="GO:0016787">
    <property type="term" value="F:hydrolase activity"/>
    <property type="evidence" value="ECO:0007669"/>
    <property type="project" value="UniProtKB-KW"/>
</dbReference>
<dbReference type="GO" id="GO:0003678">
    <property type="term" value="F:DNA helicase activity"/>
    <property type="evidence" value="ECO:0007669"/>
    <property type="project" value="TreeGrafter"/>
</dbReference>
<evidence type="ECO:0000313" key="14">
    <source>
        <dbReference type="EMBL" id="AQQ60569.1"/>
    </source>
</evidence>
<dbReference type="EMBL" id="CP019645">
    <property type="protein sequence ID" value="AQQ60569.1"/>
    <property type="molecule type" value="Genomic_DNA"/>
</dbReference>
<feature type="domain" description="Helicase C-terminal" evidence="11">
    <location>
        <begin position="861"/>
        <end position="945"/>
    </location>
</feature>
<dbReference type="SMART" id="SM00982">
    <property type="entry name" value="TRCF"/>
    <property type="match status" value="1"/>
</dbReference>
<dbReference type="RefSeq" id="WP_254422387.1">
    <property type="nucleotide sequence ID" value="NZ_CP019645.1"/>
</dbReference>
<dbReference type="InterPro" id="IPR003711">
    <property type="entry name" value="CarD-like/TRCF_RID"/>
</dbReference>
<evidence type="ECO:0000256" key="4">
    <source>
        <dbReference type="ARBA" id="ARBA00022801"/>
    </source>
</evidence>
<dbReference type="KEGG" id="hbl:XJ32_11320"/>
<dbReference type="Proteomes" id="UP000188298">
    <property type="component" value="Chromosome"/>
</dbReference>
<dbReference type="InterPro" id="IPR011545">
    <property type="entry name" value="DEAD/DEAH_box_helicase_dom"/>
</dbReference>
<dbReference type="PANTHER" id="PTHR47964">
    <property type="entry name" value="ATP-DEPENDENT DNA HELICASE HOMOLOG RECG, CHLOROPLASTIC"/>
    <property type="match status" value="1"/>
</dbReference>
<keyword evidence="8 9" id="KW-0234">DNA repair</keyword>
<dbReference type="Pfam" id="PF02559">
    <property type="entry name" value="CarD_TRCF_RID"/>
    <property type="match status" value="1"/>
</dbReference>
<evidence type="ECO:0000256" key="3">
    <source>
        <dbReference type="ARBA" id="ARBA00022763"/>
    </source>
</evidence>
<dbReference type="PANTHER" id="PTHR47964:SF1">
    <property type="entry name" value="ATP-DEPENDENT DNA HELICASE HOMOLOG RECG, CHLOROPLASTIC"/>
    <property type="match status" value="1"/>
</dbReference>
<dbReference type="InterPro" id="IPR027417">
    <property type="entry name" value="P-loop_NTPase"/>
</dbReference>
<name>A0A1Q2LJJ6_9HELI</name>
<keyword evidence="7 9" id="KW-0238">DNA-binding</keyword>
<dbReference type="SMART" id="SM00487">
    <property type="entry name" value="DEXDc"/>
    <property type="match status" value="1"/>
</dbReference>
<dbReference type="Pfam" id="PF00271">
    <property type="entry name" value="Helicase_C"/>
    <property type="match status" value="1"/>
</dbReference>
<dbReference type="InterPro" id="IPR001650">
    <property type="entry name" value="Helicase_C-like"/>
</dbReference>
<dbReference type="Pfam" id="PF00270">
    <property type="entry name" value="DEAD"/>
    <property type="match status" value="1"/>
</dbReference>
<evidence type="ECO:0000259" key="13">
    <source>
        <dbReference type="SMART" id="SM01058"/>
    </source>
</evidence>
<dbReference type="GO" id="GO:0005737">
    <property type="term" value="C:cytoplasm"/>
    <property type="evidence" value="ECO:0007669"/>
    <property type="project" value="UniProtKB-SubCell"/>
</dbReference>
<dbReference type="Gene3D" id="3.30.2060.10">
    <property type="entry name" value="Penicillin-binding protein 1b domain"/>
    <property type="match status" value="1"/>
</dbReference>
<comment type="similarity">
    <text evidence="9">In the N-terminal section; belongs to the UvrB family.</text>
</comment>
<protein>
    <recommendedName>
        <fullName evidence="9">Transcription-repair-coupling factor</fullName>
        <shortName evidence="9">TRCF</shortName>
        <ecNumber evidence="9">3.6.4.-</ecNumber>
    </recommendedName>
</protein>
<dbReference type="InterPro" id="IPR036101">
    <property type="entry name" value="CarD-like/TRCF_RID_sf"/>
</dbReference>
<dbReference type="Gene3D" id="3.90.1150.50">
    <property type="entry name" value="Transcription-repair-coupling factor, D7 domain"/>
    <property type="match status" value="1"/>
</dbReference>
<dbReference type="InterPro" id="IPR041471">
    <property type="entry name" value="UvrB_inter"/>
</dbReference>
<reference evidence="14 15" key="1">
    <citation type="submission" date="2017-02" db="EMBL/GenBank/DDBJ databases">
        <title>Whole genome sequencing of Helicobacter bilis strain AAQJH.</title>
        <authorList>
            <person name="Conlan S."/>
            <person name="Thomas P.J."/>
            <person name="Mullikin J."/>
            <person name="Palmore T.N."/>
            <person name="Frank K.M."/>
            <person name="Segre J.A."/>
        </authorList>
    </citation>
    <scope>NUCLEOTIDE SEQUENCE [LARGE SCALE GENOMIC DNA]</scope>
    <source>
        <strain evidence="14 15">AAQJH</strain>
    </source>
</reference>
<proteinExistence type="inferred from homology"/>
<keyword evidence="3 9" id="KW-0227">DNA damage</keyword>
<dbReference type="GO" id="GO:0006355">
    <property type="term" value="P:regulation of DNA-templated transcription"/>
    <property type="evidence" value="ECO:0007669"/>
    <property type="project" value="UniProtKB-UniRule"/>
</dbReference>
<dbReference type="EC" id="3.6.4.-" evidence="9"/>
<keyword evidence="6 9" id="KW-0067">ATP-binding</keyword>
<dbReference type="AlphaFoldDB" id="A0A1Q2LJJ6"/>
<keyword evidence="2 9" id="KW-0547">Nucleotide-binding</keyword>
<feature type="domain" description="Transcription-repair-coupling factor C-terminal" evidence="12">
    <location>
        <begin position="1035"/>
        <end position="1135"/>
    </location>
</feature>
<dbReference type="HAMAP" id="MF_00969">
    <property type="entry name" value="TRCF"/>
    <property type="match status" value="1"/>
</dbReference>
<evidence type="ECO:0000256" key="6">
    <source>
        <dbReference type="ARBA" id="ARBA00022840"/>
    </source>
</evidence>
<dbReference type="InterPro" id="IPR014001">
    <property type="entry name" value="Helicase_ATP-bd"/>
</dbReference>
<evidence type="ECO:0000256" key="7">
    <source>
        <dbReference type="ARBA" id="ARBA00023125"/>
    </source>
</evidence>
<dbReference type="Pfam" id="PF03461">
    <property type="entry name" value="TRCF"/>
    <property type="match status" value="1"/>
</dbReference>
<dbReference type="InterPro" id="IPR047112">
    <property type="entry name" value="RecG/Mfd"/>
</dbReference>
<feature type="domain" description="CarD-like/TRCF RNAP-interacting" evidence="13">
    <location>
        <begin position="508"/>
        <end position="604"/>
    </location>
</feature>
<dbReference type="InterPro" id="IPR005118">
    <property type="entry name" value="TRCF_C"/>
</dbReference>
<comment type="subcellular location">
    <subcellularLocation>
        <location evidence="9">Cytoplasm</location>
    </subcellularLocation>
</comment>
<keyword evidence="4 9" id="KW-0378">Hydrolase</keyword>
<keyword evidence="1 9" id="KW-0963">Cytoplasm</keyword>
<dbReference type="InterPro" id="IPR037235">
    <property type="entry name" value="TRCF-like_C_D7"/>
</dbReference>
<dbReference type="SUPFAM" id="SSF141259">
    <property type="entry name" value="CarD-like"/>
    <property type="match status" value="1"/>
</dbReference>
<evidence type="ECO:0000256" key="8">
    <source>
        <dbReference type="ARBA" id="ARBA00023204"/>
    </source>
</evidence>
<dbReference type="Pfam" id="PF17757">
    <property type="entry name" value="UvrB_inter"/>
    <property type="match status" value="1"/>
</dbReference>
<keyword evidence="5" id="KW-0347">Helicase</keyword>
<evidence type="ECO:0000256" key="2">
    <source>
        <dbReference type="ARBA" id="ARBA00022741"/>
    </source>
</evidence>
<dbReference type="InterPro" id="IPR004576">
    <property type="entry name" value="Mfd"/>
</dbReference>
<evidence type="ECO:0000259" key="12">
    <source>
        <dbReference type="SMART" id="SM00982"/>
    </source>
</evidence>
<gene>
    <name evidence="9" type="primary">mfd</name>
    <name evidence="14" type="ORF">XJ32_11320</name>
</gene>
<evidence type="ECO:0000259" key="10">
    <source>
        <dbReference type="SMART" id="SM00487"/>
    </source>
</evidence>
<evidence type="ECO:0000256" key="9">
    <source>
        <dbReference type="HAMAP-Rule" id="MF_00969"/>
    </source>
</evidence>
<dbReference type="SMART" id="SM00490">
    <property type="entry name" value="HELICc"/>
    <property type="match status" value="1"/>
</dbReference>